<feature type="domain" description="SnoaL-like" evidence="1">
    <location>
        <begin position="28"/>
        <end position="110"/>
    </location>
</feature>
<dbReference type="EMBL" id="CP058215">
    <property type="protein sequence ID" value="QLC51259.1"/>
    <property type="molecule type" value="Genomic_DNA"/>
</dbReference>
<evidence type="ECO:0000313" key="3">
    <source>
        <dbReference type="Proteomes" id="UP000509594"/>
    </source>
</evidence>
<reference evidence="2 3" key="1">
    <citation type="submission" date="2020-06" db="EMBL/GenBank/DDBJ databases">
        <title>Methanolobus halotolerans sp. nov., isolated from a saline lake Tus in Siberia.</title>
        <authorList>
            <person name="Shen Y."/>
            <person name="Chen S.-C."/>
            <person name="Lai M.-C."/>
            <person name="Huang H.-H."/>
            <person name="Chiu H.-H."/>
            <person name="Tang S.-L."/>
            <person name="Rogozin D.Y."/>
            <person name="Degermendzhy A.G."/>
        </authorList>
    </citation>
    <scope>NUCLEOTIDE SEQUENCE [LARGE SCALE GENOMIC DNA]</scope>
    <source>
        <strain evidence="2 3">DSM 21339</strain>
    </source>
</reference>
<organism evidence="2 3">
    <name type="scientific">Methanolobus zinderi</name>
    <dbReference type="NCBI Taxonomy" id="536044"/>
    <lineage>
        <taxon>Archaea</taxon>
        <taxon>Methanobacteriati</taxon>
        <taxon>Methanobacteriota</taxon>
        <taxon>Stenosarchaea group</taxon>
        <taxon>Methanomicrobia</taxon>
        <taxon>Methanosarcinales</taxon>
        <taxon>Methanosarcinaceae</taxon>
        <taxon>Methanolobus</taxon>
    </lineage>
</organism>
<dbReference type="AlphaFoldDB" id="A0A7D5E9K2"/>
<protein>
    <submittedName>
        <fullName evidence="2">Nuclear transport factor 2 family protein</fullName>
    </submittedName>
</protein>
<accession>A0A7D5E9K2</accession>
<evidence type="ECO:0000313" key="2">
    <source>
        <dbReference type="EMBL" id="QLC51259.1"/>
    </source>
</evidence>
<dbReference type="KEGG" id="mzi:HWN40_06415"/>
<dbReference type="SUPFAM" id="SSF54427">
    <property type="entry name" value="NTF2-like"/>
    <property type="match status" value="1"/>
</dbReference>
<dbReference type="Proteomes" id="UP000509594">
    <property type="component" value="Chromosome"/>
</dbReference>
<dbReference type="InterPro" id="IPR037401">
    <property type="entry name" value="SnoaL-like"/>
</dbReference>
<proteinExistence type="predicted"/>
<keyword evidence="3" id="KW-1185">Reference proteome</keyword>
<evidence type="ECO:0000259" key="1">
    <source>
        <dbReference type="Pfam" id="PF12680"/>
    </source>
</evidence>
<gene>
    <name evidence="2" type="ORF">HWN40_06415</name>
</gene>
<sequence>MNLNRSNRSTEEVFEDHLRLAKELNYKDDMKKNYSEDCIILTTKGKFSGYDGITYLAELLNEELPDAKFEYTNKLVEGNVAFLEWKGEGGNRYVDDGTDSFVIEHGRVVAQTIHYTVKNKSEKI</sequence>
<dbReference type="Pfam" id="PF12680">
    <property type="entry name" value="SnoaL_2"/>
    <property type="match status" value="1"/>
</dbReference>
<dbReference type="InterPro" id="IPR032710">
    <property type="entry name" value="NTF2-like_dom_sf"/>
</dbReference>
<name>A0A7D5E9K2_9EURY</name>
<dbReference type="Gene3D" id="3.10.450.50">
    <property type="match status" value="1"/>
</dbReference>